<dbReference type="SUPFAM" id="SSF53335">
    <property type="entry name" value="S-adenosyl-L-methionine-dependent methyltransferases"/>
    <property type="match status" value="1"/>
</dbReference>
<evidence type="ECO:0000313" key="2">
    <source>
        <dbReference type="EMBL" id="VAV95202.1"/>
    </source>
</evidence>
<organism evidence="2">
    <name type="scientific">hydrothermal vent metagenome</name>
    <dbReference type="NCBI Taxonomy" id="652676"/>
    <lineage>
        <taxon>unclassified sequences</taxon>
        <taxon>metagenomes</taxon>
        <taxon>ecological metagenomes</taxon>
    </lineage>
</organism>
<feature type="domain" description="Methyltransferase type 11" evidence="1">
    <location>
        <begin position="67"/>
        <end position="156"/>
    </location>
</feature>
<dbReference type="Pfam" id="PF08241">
    <property type="entry name" value="Methyltransf_11"/>
    <property type="match status" value="1"/>
</dbReference>
<reference evidence="2" key="1">
    <citation type="submission" date="2018-06" db="EMBL/GenBank/DDBJ databases">
        <authorList>
            <person name="Zhirakovskaya E."/>
        </authorList>
    </citation>
    <scope>NUCLEOTIDE SEQUENCE</scope>
</reference>
<dbReference type="CDD" id="cd02440">
    <property type="entry name" value="AdoMet_MTases"/>
    <property type="match status" value="1"/>
</dbReference>
<dbReference type="PANTHER" id="PTHR43861">
    <property type="entry name" value="TRANS-ACONITATE 2-METHYLTRANSFERASE-RELATED"/>
    <property type="match status" value="1"/>
</dbReference>
<dbReference type="AlphaFoldDB" id="A0A3B0RUQ8"/>
<name>A0A3B0RUQ8_9ZZZZ</name>
<protein>
    <recommendedName>
        <fullName evidence="1">Methyltransferase type 11 domain-containing protein</fullName>
    </recommendedName>
</protein>
<dbReference type="InterPro" id="IPR029063">
    <property type="entry name" value="SAM-dependent_MTases_sf"/>
</dbReference>
<evidence type="ECO:0000259" key="1">
    <source>
        <dbReference type="Pfam" id="PF08241"/>
    </source>
</evidence>
<dbReference type="GO" id="GO:0008757">
    <property type="term" value="F:S-adenosylmethionine-dependent methyltransferase activity"/>
    <property type="evidence" value="ECO:0007669"/>
    <property type="project" value="InterPro"/>
</dbReference>
<dbReference type="InterPro" id="IPR013216">
    <property type="entry name" value="Methyltransf_11"/>
</dbReference>
<sequence>MLPWRIKNFFSNYFPYLYHKIINLGIAVNSEEYWDEIYLREWDSLKRVWPTKNKLLKEKIQVTDAVLDIACGTGSILRYLKENGYNDLYGTEISDLCVKRLENLGIFMTKSLLPKIEYQDDSFDSVIASQILEHIVKRGDFMREIKRVMKPQGQCFLFVPDDCLGPIDEPSHVVKFNHNTLAKLIGRYFHDFTIKSIKDENFEIPILYVHIQGKEGPSP</sequence>
<accession>A0A3B0RUQ8</accession>
<dbReference type="Gene3D" id="3.40.50.150">
    <property type="entry name" value="Vaccinia Virus protein VP39"/>
    <property type="match status" value="1"/>
</dbReference>
<proteinExistence type="predicted"/>
<dbReference type="EMBL" id="UOEJ01000064">
    <property type="protein sequence ID" value="VAV95202.1"/>
    <property type="molecule type" value="Genomic_DNA"/>
</dbReference>
<gene>
    <name evidence="2" type="ORF">MNBD_ALPHA01-1645</name>
</gene>